<keyword evidence="2" id="KW-0378">Hydrolase</keyword>
<dbReference type="SUPFAM" id="SSF52540">
    <property type="entry name" value="P-loop containing nucleoside triphosphate hydrolases"/>
    <property type="match status" value="1"/>
</dbReference>
<dbReference type="InterPro" id="IPR027417">
    <property type="entry name" value="P-loop_NTPase"/>
</dbReference>
<keyword evidence="4" id="KW-0067">ATP-binding</keyword>
<dbReference type="GO" id="GO:0016787">
    <property type="term" value="F:hydrolase activity"/>
    <property type="evidence" value="ECO:0007669"/>
    <property type="project" value="UniProtKB-KW"/>
</dbReference>
<dbReference type="OrthoDB" id="9763644at2"/>
<dbReference type="NCBIfam" id="TIGR01613">
    <property type="entry name" value="primase_Cterm"/>
    <property type="match status" value="1"/>
</dbReference>
<dbReference type="Pfam" id="PF19263">
    <property type="entry name" value="DUF5906"/>
    <property type="match status" value="1"/>
</dbReference>
<gene>
    <name evidence="6" type="ORF">CBW65_15885</name>
</gene>
<feature type="domain" description="SF3 helicase" evidence="5">
    <location>
        <begin position="11"/>
        <end position="165"/>
    </location>
</feature>
<dbReference type="InterPro" id="IPR045455">
    <property type="entry name" value="NrS-1_pol-like_helicase"/>
</dbReference>
<organism evidence="6 7">
    <name type="scientific">Tumebacillus avium</name>
    <dbReference type="NCBI Taxonomy" id="1903704"/>
    <lineage>
        <taxon>Bacteria</taxon>
        <taxon>Bacillati</taxon>
        <taxon>Bacillota</taxon>
        <taxon>Bacilli</taxon>
        <taxon>Bacillales</taxon>
        <taxon>Alicyclobacillaceae</taxon>
        <taxon>Tumebacillus</taxon>
    </lineage>
</organism>
<dbReference type="InterPro" id="IPR006500">
    <property type="entry name" value="Helicase_put_C_phage/plasmid"/>
</dbReference>
<dbReference type="KEGG" id="tum:CBW65_15885"/>
<dbReference type="Pfam" id="PF03288">
    <property type="entry name" value="Pox_D5"/>
    <property type="match status" value="1"/>
</dbReference>
<dbReference type="PANTHER" id="PTHR35372:SF2">
    <property type="entry name" value="SF3 HELICASE DOMAIN-CONTAINING PROTEIN"/>
    <property type="match status" value="1"/>
</dbReference>
<dbReference type="EMBL" id="CP021434">
    <property type="protein sequence ID" value="ARU62306.1"/>
    <property type="molecule type" value="Genomic_DNA"/>
</dbReference>
<evidence type="ECO:0000313" key="7">
    <source>
        <dbReference type="Proteomes" id="UP000195437"/>
    </source>
</evidence>
<evidence type="ECO:0000256" key="3">
    <source>
        <dbReference type="ARBA" id="ARBA00022806"/>
    </source>
</evidence>
<protein>
    <recommendedName>
        <fullName evidence="5">SF3 helicase domain-containing protein</fullName>
    </recommendedName>
</protein>
<dbReference type="AlphaFoldDB" id="A0A1Y0IR39"/>
<dbReference type="GO" id="GO:0005524">
    <property type="term" value="F:ATP binding"/>
    <property type="evidence" value="ECO:0007669"/>
    <property type="project" value="UniProtKB-KW"/>
</dbReference>
<dbReference type="InterPro" id="IPR051620">
    <property type="entry name" value="ORF904-like_C"/>
</dbReference>
<evidence type="ECO:0000256" key="4">
    <source>
        <dbReference type="ARBA" id="ARBA00022840"/>
    </source>
</evidence>
<dbReference type="InterPro" id="IPR014015">
    <property type="entry name" value="Helicase_SF3_DNA-vir"/>
</dbReference>
<accession>A0A1Y0IR39</accession>
<evidence type="ECO:0000256" key="1">
    <source>
        <dbReference type="ARBA" id="ARBA00022741"/>
    </source>
</evidence>
<keyword evidence="7" id="KW-1185">Reference proteome</keyword>
<dbReference type="PROSITE" id="PS51206">
    <property type="entry name" value="SF3_HELICASE_1"/>
    <property type="match status" value="1"/>
</dbReference>
<name>A0A1Y0IR39_9BACL</name>
<evidence type="ECO:0000256" key="2">
    <source>
        <dbReference type="ARBA" id="ARBA00022801"/>
    </source>
</evidence>
<dbReference type="Proteomes" id="UP000195437">
    <property type="component" value="Chromosome"/>
</dbReference>
<dbReference type="PANTHER" id="PTHR35372">
    <property type="entry name" value="ATP BINDING PROTEIN-RELATED"/>
    <property type="match status" value="1"/>
</dbReference>
<dbReference type="Gene3D" id="3.40.50.300">
    <property type="entry name" value="P-loop containing nucleotide triphosphate hydrolases"/>
    <property type="match status" value="1"/>
</dbReference>
<dbReference type="GO" id="GO:0004386">
    <property type="term" value="F:helicase activity"/>
    <property type="evidence" value="ECO:0007669"/>
    <property type="project" value="UniProtKB-KW"/>
</dbReference>
<keyword evidence="3" id="KW-0347">Helicase</keyword>
<proteinExistence type="predicted"/>
<reference evidence="7" key="1">
    <citation type="submission" date="2017-05" db="EMBL/GenBank/DDBJ databases">
        <authorList>
            <person name="Sung H."/>
        </authorList>
    </citation>
    <scope>NUCLEOTIDE SEQUENCE [LARGE SCALE GENOMIC DNA]</scope>
    <source>
        <strain evidence="7">AR23208</strain>
    </source>
</reference>
<evidence type="ECO:0000259" key="5">
    <source>
        <dbReference type="PROSITE" id="PS51206"/>
    </source>
</evidence>
<keyword evidence="1" id="KW-0547">Nucleotide-binding</keyword>
<dbReference type="InterPro" id="IPR004968">
    <property type="entry name" value="DNA_primase/NTPase_C"/>
</dbReference>
<sequence>MNFIRSVVDDDTIDTIFEMIGYFLMKHTKYEKAFLLYGQGANGKSTLINLVSAMIGEENMSSVSLQDLEQRFRLALLQNKLVNKFADLPRNTLPNSSSFKAVVSGDALTGEIKNKDPFQFRPFAKLLFSTNELPRAADKTIGFRRRWMIIPFEKTYSSDADVKLLEKLTKPRALSTLLNYAIVGMHRLTNNGHFTESESIKRAMQRYRLENDNVAMFVAERCLLGENETYPTKSMYEAYKKWSSDSGYRALGKGNFFKRLETDFGLSKIRIKGESCERWQGASLETFE</sequence>
<evidence type="ECO:0000313" key="6">
    <source>
        <dbReference type="EMBL" id="ARU62306.1"/>
    </source>
</evidence>